<name>A0AAV3NTK5_LITER</name>
<dbReference type="FunFam" id="3.40.50.2000:FF:000056">
    <property type="entry name" value="Glycosyltransferase"/>
    <property type="match status" value="1"/>
</dbReference>
<organism evidence="4 5">
    <name type="scientific">Lithospermum erythrorhizon</name>
    <name type="common">Purple gromwell</name>
    <name type="synonym">Lithospermum officinale var. erythrorhizon</name>
    <dbReference type="NCBI Taxonomy" id="34254"/>
    <lineage>
        <taxon>Eukaryota</taxon>
        <taxon>Viridiplantae</taxon>
        <taxon>Streptophyta</taxon>
        <taxon>Embryophyta</taxon>
        <taxon>Tracheophyta</taxon>
        <taxon>Spermatophyta</taxon>
        <taxon>Magnoliopsida</taxon>
        <taxon>eudicotyledons</taxon>
        <taxon>Gunneridae</taxon>
        <taxon>Pentapetalae</taxon>
        <taxon>asterids</taxon>
        <taxon>lamiids</taxon>
        <taxon>Boraginales</taxon>
        <taxon>Boraginaceae</taxon>
        <taxon>Boraginoideae</taxon>
        <taxon>Lithospermeae</taxon>
        <taxon>Lithospermum</taxon>
    </lineage>
</organism>
<keyword evidence="2" id="KW-0808">Transferase</keyword>
<accession>A0AAV3NTK5</accession>
<dbReference type="Gene3D" id="3.40.50.2000">
    <property type="entry name" value="Glycogen Phosphorylase B"/>
    <property type="match status" value="2"/>
</dbReference>
<dbReference type="GO" id="GO:0080044">
    <property type="term" value="F:quercetin 7-O-glucosyltransferase activity"/>
    <property type="evidence" value="ECO:0007669"/>
    <property type="project" value="TreeGrafter"/>
</dbReference>
<dbReference type="PANTHER" id="PTHR11926">
    <property type="entry name" value="GLUCOSYL/GLUCURONOSYL TRANSFERASES"/>
    <property type="match status" value="1"/>
</dbReference>
<comment type="similarity">
    <text evidence="1">Belongs to the UDP-glycosyltransferase family.</text>
</comment>
<evidence type="ECO:0000313" key="5">
    <source>
        <dbReference type="Proteomes" id="UP001454036"/>
    </source>
</evidence>
<gene>
    <name evidence="4" type="ORF">LIER_03356</name>
</gene>
<proteinExistence type="inferred from homology"/>
<evidence type="ECO:0000256" key="3">
    <source>
        <dbReference type="SAM" id="MobiDB-lite"/>
    </source>
</evidence>
<feature type="region of interest" description="Disordered" evidence="3">
    <location>
        <begin position="1"/>
        <end position="21"/>
    </location>
</feature>
<evidence type="ECO:0000256" key="2">
    <source>
        <dbReference type="ARBA" id="ARBA00022679"/>
    </source>
</evidence>
<comment type="caution">
    <text evidence="4">The sequence shown here is derived from an EMBL/GenBank/DDBJ whole genome shotgun (WGS) entry which is preliminary data.</text>
</comment>
<dbReference type="GO" id="GO:0080043">
    <property type="term" value="F:quercetin 3-O-glucosyltransferase activity"/>
    <property type="evidence" value="ECO:0007669"/>
    <property type="project" value="TreeGrafter"/>
</dbReference>
<dbReference type="Proteomes" id="UP001454036">
    <property type="component" value="Unassembled WGS sequence"/>
</dbReference>
<evidence type="ECO:0000256" key="1">
    <source>
        <dbReference type="ARBA" id="ARBA00009995"/>
    </source>
</evidence>
<dbReference type="SUPFAM" id="SSF53756">
    <property type="entry name" value="UDP-Glycosyltransferase/glycogen phosphorylase"/>
    <property type="match status" value="1"/>
</dbReference>
<protein>
    <submittedName>
        <fullName evidence="4">Glycosyltransferase</fullName>
    </submittedName>
</protein>
<dbReference type="CDD" id="cd03784">
    <property type="entry name" value="GT1_Gtf-like"/>
    <property type="match status" value="1"/>
</dbReference>
<dbReference type="AlphaFoldDB" id="A0AAV3NTK5"/>
<keyword evidence="5" id="KW-1185">Reference proteome</keyword>
<dbReference type="InterPro" id="IPR002213">
    <property type="entry name" value="UDP_glucos_trans"/>
</dbReference>
<dbReference type="PANTHER" id="PTHR11926:SF1402">
    <property type="entry name" value="GLYCOSYLTRANSFERASE"/>
    <property type="match status" value="1"/>
</dbReference>
<dbReference type="Pfam" id="PF00201">
    <property type="entry name" value="UDPGT"/>
    <property type="match status" value="1"/>
</dbReference>
<sequence>MVSDNGLPLQEGPIHSLSHAPGQPKICTEHLPWLIGSPSTRTARFKFWINTLNRSSKLDHILANTFPDIDNNNNDLPRILPIGHLINFHVTSKKANFFEEDFSCLEWLDNQLKGSVVYVSFGSWVSPIGEAKVKSLAMALKATRRPFIWVLGESWRDGLPGRYFDEIKERGKIVSWAPQMEILQHEAVGFYLTHCGWNSTVEAIQCRKSMLCFPVAGDQFLNCAYIVNTWRIGVRLNGLEEHDVVEGFANLTMDLDGMNQRIMALNDRFMGFSANCYKSMNNLKAFIHDLKH</sequence>
<reference evidence="4 5" key="1">
    <citation type="submission" date="2024-01" db="EMBL/GenBank/DDBJ databases">
        <title>The complete chloroplast genome sequence of Lithospermum erythrorhizon: insights into the phylogenetic relationship among Boraginaceae species and the maternal lineages of purple gromwells.</title>
        <authorList>
            <person name="Okada T."/>
            <person name="Watanabe K."/>
        </authorList>
    </citation>
    <scope>NUCLEOTIDE SEQUENCE [LARGE SCALE GENOMIC DNA]</scope>
</reference>
<evidence type="ECO:0000313" key="4">
    <source>
        <dbReference type="EMBL" id="GAA0142456.1"/>
    </source>
</evidence>
<dbReference type="EMBL" id="BAABME010000400">
    <property type="protein sequence ID" value="GAA0142456.1"/>
    <property type="molecule type" value="Genomic_DNA"/>
</dbReference>